<feature type="binding site" evidence="1">
    <location>
        <position position="31"/>
    </location>
    <ligand>
        <name>Zn(2+)</name>
        <dbReference type="ChEBI" id="CHEBI:29105"/>
    </ligand>
</feature>
<dbReference type="GO" id="GO:0046872">
    <property type="term" value="F:metal ion binding"/>
    <property type="evidence" value="ECO:0007669"/>
    <property type="project" value="UniProtKB-KW"/>
</dbReference>
<organism evidence="2 3">
    <name type="scientific">Stieleria marina</name>
    <dbReference type="NCBI Taxonomy" id="1930275"/>
    <lineage>
        <taxon>Bacteria</taxon>
        <taxon>Pseudomonadati</taxon>
        <taxon>Planctomycetota</taxon>
        <taxon>Planctomycetia</taxon>
        <taxon>Pirellulales</taxon>
        <taxon>Pirellulaceae</taxon>
        <taxon>Stieleria</taxon>
    </lineage>
</organism>
<keyword evidence="3" id="KW-1185">Reference proteome</keyword>
<evidence type="ECO:0000313" key="3">
    <source>
        <dbReference type="Proteomes" id="UP000319817"/>
    </source>
</evidence>
<dbReference type="RefSeq" id="WP_419189481.1">
    <property type="nucleotide sequence ID" value="NZ_CP036526.1"/>
</dbReference>
<protein>
    <submittedName>
        <fullName evidence="2">DNA-3-methyladenine glycosylase 1</fullName>
        <ecNumber evidence="2">3.2.2.20</ecNumber>
    </submittedName>
</protein>
<dbReference type="InterPro" id="IPR004597">
    <property type="entry name" value="Tag"/>
</dbReference>
<dbReference type="SUPFAM" id="SSF48150">
    <property type="entry name" value="DNA-glycosylase"/>
    <property type="match status" value="1"/>
</dbReference>
<proteinExistence type="predicted"/>
<dbReference type="EMBL" id="CP036526">
    <property type="protein sequence ID" value="QDT08078.1"/>
    <property type="molecule type" value="Genomic_DNA"/>
</dbReference>
<dbReference type="InterPro" id="IPR052891">
    <property type="entry name" value="DNA-3mA_glycosylase"/>
</dbReference>
<dbReference type="Proteomes" id="UP000319817">
    <property type="component" value="Chromosome"/>
</dbReference>
<dbReference type="GO" id="GO:0008725">
    <property type="term" value="F:DNA-3-methyladenine glycosylase activity"/>
    <property type="evidence" value="ECO:0007669"/>
    <property type="project" value="UniProtKB-EC"/>
</dbReference>
<keyword evidence="2" id="KW-0378">Hydrolase</keyword>
<gene>
    <name evidence="2" type="primary">tag</name>
    <name evidence="2" type="ORF">K239x_00070</name>
</gene>
<dbReference type="InterPro" id="IPR011257">
    <property type="entry name" value="DNA_glycosylase"/>
</dbReference>
<feature type="binding site" evidence="1">
    <location>
        <position position="191"/>
    </location>
    <ligand>
        <name>Zn(2+)</name>
        <dbReference type="ChEBI" id="CHEBI:29105"/>
    </ligand>
</feature>
<dbReference type="PANTHER" id="PTHR30037:SF4">
    <property type="entry name" value="DNA-3-METHYLADENINE GLYCOSYLASE I"/>
    <property type="match status" value="1"/>
</dbReference>
<reference evidence="2 3" key="1">
    <citation type="submission" date="2019-02" db="EMBL/GenBank/DDBJ databases">
        <title>Deep-cultivation of Planctomycetes and their phenomic and genomic characterization uncovers novel biology.</title>
        <authorList>
            <person name="Wiegand S."/>
            <person name="Jogler M."/>
            <person name="Boedeker C."/>
            <person name="Pinto D."/>
            <person name="Vollmers J."/>
            <person name="Rivas-Marin E."/>
            <person name="Kohn T."/>
            <person name="Peeters S.H."/>
            <person name="Heuer A."/>
            <person name="Rast P."/>
            <person name="Oberbeckmann S."/>
            <person name="Bunk B."/>
            <person name="Jeske O."/>
            <person name="Meyerdierks A."/>
            <person name="Storesund J.E."/>
            <person name="Kallscheuer N."/>
            <person name="Luecker S."/>
            <person name="Lage O.M."/>
            <person name="Pohl T."/>
            <person name="Merkel B.J."/>
            <person name="Hornburger P."/>
            <person name="Mueller R.-W."/>
            <person name="Bruemmer F."/>
            <person name="Labrenz M."/>
            <person name="Spormann A.M."/>
            <person name="Op den Camp H."/>
            <person name="Overmann J."/>
            <person name="Amann R."/>
            <person name="Jetten M.S.M."/>
            <person name="Mascher T."/>
            <person name="Medema M.H."/>
            <person name="Devos D.P."/>
            <person name="Kaster A.-K."/>
            <person name="Ovreas L."/>
            <person name="Rohde M."/>
            <person name="Galperin M.Y."/>
            <person name="Jogler C."/>
        </authorList>
    </citation>
    <scope>NUCLEOTIDE SEQUENCE [LARGE SCALE GENOMIC DNA]</scope>
    <source>
        <strain evidence="2 3">K23_9</strain>
    </source>
</reference>
<dbReference type="AlphaFoldDB" id="A0A517NLS0"/>
<dbReference type="EC" id="3.2.2.20" evidence="2"/>
<evidence type="ECO:0000256" key="1">
    <source>
        <dbReference type="PIRSR" id="PIRSR604597-1"/>
    </source>
</evidence>
<accession>A0A517NLS0</accession>
<dbReference type="PANTHER" id="PTHR30037">
    <property type="entry name" value="DNA-3-METHYLADENINE GLYCOSYLASE 1"/>
    <property type="match status" value="1"/>
</dbReference>
<keyword evidence="1" id="KW-0479">Metal-binding</keyword>
<feature type="binding site" evidence="1">
    <location>
        <position position="187"/>
    </location>
    <ligand>
        <name>Zn(2+)</name>
        <dbReference type="ChEBI" id="CHEBI:29105"/>
    </ligand>
</feature>
<dbReference type="Gene3D" id="1.10.340.30">
    <property type="entry name" value="Hypothetical protein, domain 2"/>
    <property type="match status" value="1"/>
</dbReference>
<dbReference type="Pfam" id="PF03352">
    <property type="entry name" value="Adenine_glyco"/>
    <property type="match status" value="1"/>
</dbReference>
<feature type="binding site" evidence="1">
    <location>
        <position position="18"/>
    </location>
    <ligand>
        <name>Zn(2+)</name>
        <dbReference type="ChEBI" id="CHEBI:29105"/>
    </ligand>
</feature>
<keyword evidence="1" id="KW-0862">Zinc</keyword>
<evidence type="ECO:0000313" key="2">
    <source>
        <dbReference type="EMBL" id="QDT08078.1"/>
    </source>
</evidence>
<sequence>MSKDTPSTTKLDDRIRRCWWCGTDPIYIAYHDDEWGVPVGDDQKLFEKMCLEGFQAGLSWITVLKKRDAFRKHFKQFDFTKVARLKSAAVDRMLQDPGIIRHRGKIESTINNANQAIKIVDEFGSLAKFFWQFEPSRSKVLRSRGQVQASTPESTAMSKELKRRGWSFVGPTTCYALMQAMGMVNDHLKTCDAWPRIDKARKSFKRPK</sequence>
<dbReference type="NCBIfam" id="TIGR00624">
    <property type="entry name" value="tag"/>
    <property type="match status" value="1"/>
</dbReference>
<dbReference type="InterPro" id="IPR005019">
    <property type="entry name" value="Adenine_glyco"/>
</dbReference>
<name>A0A517NLS0_9BACT</name>
<dbReference type="GO" id="GO:0006284">
    <property type="term" value="P:base-excision repair"/>
    <property type="evidence" value="ECO:0007669"/>
    <property type="project" value="InterPro"/>
</dbReference>
<keyword evidence="2" id="KW-0326">Glycosidase</keyword>